<dbReference type="SMART" id="SM00382">
    <property type="entry name" value="AAA"/>
    <property type="match status" value="2"/>
</dbReference>
<evidence type="ECO:0000256" key="8">
    <source>
        <dbReference type="ARBA" id="ARBA00023136"/>
    </source>
</evidence>
<dbReference type="PANTHER" id="PTHR43553">
    <property type="entry name" value="HEAVY METAL TRANSPORTER"/>
    <property type="match status" value="1"/>
</dbReference>
<dbReference type="InterPro" id="IPR017871">
    <property type="entry name" value="ABC_transporter-like_CS"/>
</dbReference>
<dbReference type="InterPro" id="IPR003439">
    <property type="entry name" value="ABC_transporter-like_ATP-bd"/>
</dbReference>
<dbReference type="SUPFAM" id="SSF52540">
    <property type="entry name" value="P-loop containing nucleoside triphosphate hydrolases"/>
    <property type="match status" value="2"/>
</dbReference>
<keyword evidence="4" id="KW-1003">Cell membrane</keyword>
<keyword evidence="6 10" id="KW-0067">ATP-binding</keyword>
<dbReference type="PROSITE" id="PS00211">
    <property type="entry name" value="ABC_TRANSPORTER_1"/>
    <property type="match status" value="2"/>
</dbReference>
<organism evidence="10 11">
    <name type="scientific">Exiguobacterium marinum</name>
    <dbReference type="NCBI Taxonomy" id="273528"/>
    <lineage>
        <taxon>Bacteria</taxon>
        <taxon>Bacillati</taxon>
        <taxon>Bacillota</taxon>
        <taxon>Bacilli</taxon>
        <taxon>Bacillales</taxon>
        <taxon>Bacillales Family XII. Incertae Sedis</taxon>
        <taxon>Exiguobacterium</taxon>
    </lineage>
</organism>
<dbReference type="InterPro" id="IPR003593">
    <property type="entry name" value="AAA+_ATPase"/>
</dbReference>
<keyword evidence="11" id="KW-1185">Reference proteome</keyword>
<evidence type="ECO:0000256" key="2">
    <source>
        <dbReference type="ARBA" id="ARBA00005417"/>
    </source>
</evidence>
<accession>A0ABY7X2J4</accession>
<dbReference type="CDD" id="cd03225">
    <property type="entry name" value="ABC_cobalt_CbiO_domain1"/>
    <property type="match status" value="2"/>
</dbReference>
<evidence type="ECO:0000256" key="6">
    <source>
        <dbReference type="ARBA" id="ARBA00022840"/>
    </source>
</evidence>
<comment type="similarity">
    <text evidence="2">Belongs to the ABC transporter superfamily.</text>
</comment>
<evidence type="ECO:0000313" key="11">
    <source>
        <dbReference type="Proteomes" id="UP001213680"/>
    </source>
</evidence>
<dbReference type="InterPro" id="IPR050095">
    <property type="entry name" value="ECF_ABC_transporter_ATP-bd"/>
</dbReference>
<proteinExistence type="inferred from homology"/>
<dbReference type="Proteomes" id="UP001213680">
    <property type="component" value="Chromosome"/>
</dbReference>
<protein>
    <submittedName>
        <fullName evidence="10">ABC transporter ATP-binding protein</fullName>
    </submittedName>
</protein>
<keyword evidence="3" id="KW-0813">Transport</keyword>
<keyword evidence="7" id="KW-1278">Translocase</keyword>
<dbReference type="GO" id="GO:0005524">
    <property type="term" value="F:ATP binding"/>
    <property type="evidence" value="ECO:0007669"/>
    <property type="project" value="UniProtKB-KW"/>
</dbReference>
<dbReference type="Pfam" id="PF00005">
    <property type="entry name" value="ABC_tran"/>
    <property type="match status" value="3"/>
</dbReference>
<feature type="domain" description="ABC transporter" evidence="9">
    <location>
        <begin position="249"/>
        <end position="447"/>
    </location>
</feature>
<evidence type="ECO:0000256" key="1">
    <source>
        <dbReference type="ARBA" id="ARBA00004202"/>
    </source>
</evidence>
<comment type="subcellular location">
    <subcellularLocation>
        <location evidence="1">Cell membrane</location>
        <topology evidence="1">Peripheral membrane protein</topology>
    </subcellularLocation>
</comment>
<dbReference type="PANTHER" id="PTHR43553:SF19">
    <property type="entry name" value="HMP_THIAMINE IMPORT ATP-BINDING PROTEIN YKOD-RELATED"/>
    <property type="match status" value="1"/>
</dbReference>
<keyword evidence="8" id="KW-0472">Membrane</keyword>
<gene>
    <name evidence="10" type="ORF">PTI97_07395</name>
</gene>
<dbReference type="PROSITE" id="PS50893">
    <property type="entry name" value="ABC_TRANSPORTER_2"/>
    <property type="match status" value="2"/>
</dbReference>
<reference evidence="10 11" key="1">
    <citation type="submission" date="2023-02" db="EMBL/GenBank/DDBJ databases">
        <title>A bacterium isolated from plastisphere.</title>
        <authorList>
            <person name="Sun Y."/>
        </authorList>
    </citation>
    <scope>NUCLEOTIDE SEQUENCE [LARGE SCALE GENOMIC DNA]</scope>
    <source>
        <strain evidence="11">a-1</strain>
    </source>
</reference>
<keyword evidence="5" id="KW-0547">Nucleotide-binding</keyword>
<evidence type="ECO:0000256" key="3">
    <source>
        <dbReference type="ARBA" id="ARBA00022448"/>
    </source>
</evidence>
<feature type="domain" description="ABC transporter" evidence="9">
    <location>
        <begin position="11"/>
        <end position="247"/>
    </location>
</feature>
<dbReference type="RefSeq" id="WP_274357763.1">
    <property type="nucleotide sequence ID" value="NZ_CP118099.1"/>
</dbReference>
<dbReference type="InterPro" id="IPR027417">
    <property type="entry name" value="P-loop_NTPase"/>
</dbReference>
<sequence length="456" mass="51651">MRSLGVGTSMVETDSLSFRFLESPDTILEDVTLSIRPGRTILSGASGSGKSTLLALFNRLYPENCDGILEGRLELFGRSHDDYAPGEINQRVGTVFQDPDTQFVMERVEEELIFTLENLQTPVEVIDQRVTEILESLQLTDFRNRLIDSLSGGEKQRIAVACAMVGQPEWLLLDEPLTHLDPVTANRFVEWLDQMDDVNVIVVEHRAHLWGDFFDWHIELDQGLIIRNEPFRAIDDFSFKPSPASRQAIEHYVVDEVLRDSFRLKGVTLQARIGEVIAILGPNGSGKSTFLRSLTECDHRVGLVPQSPEHLFFMNSVEQELQFGHEESINIVLEELSLEDKRVLHPLSLSHGQKRRLAVGIQLLSNIQLLAFDEPTAGQDEPSLHALERLMKRHAEKGQTILFVTHDLSFANIANTFYLMKEGILSGPFGQELWEDTERLRDYRLAGGRQRCHSII</sequence>
<evidence type="ECO:0000256" key="5">
    <source>
        <dbReference type="ARBA" id="ARBA00022741"/>
    </source>
</evidence>
<evidence type="ECO:0000256" key="4">
    <source>
        <dbReference type="ARBA" id="ARBA00022475"/>
    </source>
</evidence>
<evidence type="ECO:0000259" key="9">
    <source>
        <dbReference type="PROSITE" id="PS50893"/>
    </source>
</evidence>
<dbReference type="EMBL" id="CP118099">
    <property type="protein sequence ID" value="WDH77335.1"/>
    <property type="molecule type" value="Genomic_DNA"/>
</dbReference>
<dbReference type="Gene3D" id="3.40.50.300">
    <property type="entry name" value="P-loop containing nucleotide triphosphate hydrolases"/>
    <property type="match status" value="2"/>
</dbReference>
<name>A0ABY7X2J4_9BACL</name>
<dbReference type="InterPro" id="IPR015856">
    <property type="entry name" value="ABC_transpr_CbiO/EcfA_su"/>
</dbReference>
<evidence type="ECO:0000313" key="10">
    <source>
        <dbReference type="EMBL" id="WDH77335.1"/>
    </source>
</evidence>
<evidence type="ECO:0000256" key="7">
    <source>
        <dbReference type="ARBA" id="ARBA00022967"/>
    </source>
</evidence>